<dbReference type="SUPFAM" id="SSF55166">
    <property type="entry name" value="Hedgehog/DD-peptidase"/>
    <property type="match status" value="1"/>
</dbReference>
<dbReference type="EMBL" id="DXBO01000020">
    <property type="protein sequence ID" value="HIZ47334.1"/>
    <property type="molecule type" value="Genomic_DNA"/>
</dbReference>
<protein>
    <submittedName>
        <fullName evidence="2">D-alanyl-D-alanine carboxypeptidase family protein</fullName>
    </submittedName>
</protein>
<dbReference type="PANTHER" id="PTHR34385">
    <property type="entry name" value="D-ALANYL-D-ALANINE CARBOXYPEPTIDASE"/>
    <property type="match status" value="1"/>
</dbReference>
<dbReference type="Gene3D" id="3.30.200.180">
    <property type="match status" value="1"/>
</dbReference>
<evidence type="ECO:0000313" key="2">
    <source>
        <dbReference type="EMBL" id="HIZ47334.1"/>
    </source>
</evidence>
<dbReference type="GO" id="GO:0004180">
    <property type="term" value="F:carboxypeptidase activity"/>
    <property type="evidence" value="ECO:0007669"/>
    <property type="project" value="UniProtKB-KW"/>
</dbReference>
<keyword evidence="2" id="KW-0121">Carboxypeptidase</keyword>
<reference evidence="2" key="2">
    <citation type="submission" date="2021-04" db="EMBL/GenBank/DDBJ databases">
        <authorList>
            <person name="Gilroy R."/>
        </authorList>
    </citation>
    <scope>NUCLEOTIDE SEQUENCE</scope>
    <source>
        <strain evidence="2">3436</strain>
    </source>
</reference>
<comment type="caution">
    <text evidence="2">The sequence shown here is derived from an EMBL/GenBank/DDBJ whole genome shotgun (WGS) entry which is preliminary data.</text>
</comment>
<gene>
    <name evidence="2" type="ORF">H9810_01255</name>
</gene>
<dbReference type="GO" id="GO:0006508">
    <property type="term" value="P:proteolysis"/>
    <property type="evidence" value="ECO:0007669"/>
    <property type="project" value="InterPro"/>
</dbReference>
<dbReference type="Pfam" id="PF02557">
    <property type="entry name" value="VanY"/>
    <property type="match status" value="1"/>
</dbReference>
<dbReference type="Proteomes" id="UP000824031">
    <property type="component" value="Unassembled WGS sequence"/>
</dbReference>
<dbReference type="InterPro" id="IPR052179">
    <property type="entry name" value="DD-CPase-like"/>
</dbReference>
<evidence type="ECO:0000259" key="1">
    <source>
        <dbReference type="Pfam" id="PF02557"/>
    </source>
</evidence>
<evidence type="ECO:0000313" key="3">
    <source>
        <dbReference type="Proteomes" id="UP000824031"/>
    </source>
</evidence>
<keyword evidence="2" id="KW-0378">Hydrolase</keyword>
<dbReference type="PANTHER" id="PTHR34385:SF1">
    <property type="entry name" value="PEPTIDOGLYCAN L-ALANYL-D-GLUTAMATE ENDOPEPTIDASE CWLK"/>
    <property type="match status" value="1"/>
</dbReference>
<organism evidence="2 3">
    <name type="scientific">Candidatus Gemmiger excrementavium</name>
    <dbReference type="NCBI Taxonomy" id="2838608"/>
    <lineage>
        <taxon>Bacteria</taxon>
        <taxon>Bacillati</taxon>
        <taxon>Bacillota</taxon>
        <taxon>Clostridia</taxon>
        <taxon>Eubacteriales</taxon>
        <taxon>Gemmiger</taxon>
    </lineage>
</organism>
<dbReference type="Gene3D" id="3.30.1380.10">
    <property type="match status" value="1"/>
</dbReference>
<dbReference type="AlphaFoldDB" id="A0A9D2JG15"/>
<accession>A0A9D2JG15</accession>
<sequence>MGDFSAAALGPLVLVNRQHPLQSGFSALLTPPDEQFPHILLETQAARMLAACLQEVEAQGHIVPVSGWRSHKEQQAIWDDTLAREGEAFTRTYVAVPGCSEHETGLAIDLAQAAETIDFIRPELPYDGICGDFRRAASRYGFVERYRAHKTNLTGIGAEPWHFRYVGVPHAQYMEAHDLCLEEYLALLADHPLTWTLQNGRRVTVRRVTDPQTLPPADGPRQVSGDNLGGFVVTDWEAAL</sequence>
<name>A0A9D2JG15_9FIRM</name>
<dbReference type="InterPro" id="IPR009045">
    <property type="entry name" value="Zn_M74/Hedgehog-like"/>
</dbReference>
<proteinExistence type="predicted"/>
<feature type="domain" description="D-alanyl-D-alanine carboxypeptidase-like core" evidence="1">
    <location>
        <begin position="40"/>
        <end position="167"/>
    </location>
</feature>
<reference evidence="2" key="1">
    <citation type="journal article" date="2021" name="PeerJ">
        <title>Extensive microbial diversity within the chicken gut microbiome revealed by metagenomics and culture.</title>
        <authorList>
            <person name="Gilroy R."/>
            <person name="Ravi A."/>
            <person name="Getino M."/>
            <person name="Pursley I."/>
            <person name="Horton D.L."/>
            <person name="Alikhan N.F."/>
            <person name="Baker D."/>
            <person name="Gharbi K."/>
            <person name="Hall N."/>
            <person name="Watson M."/>
            <person name="Adriaenssens E.M."/>
            <person name="Foster-Nyarko E."/>
            <person name="Jarju S."/>
            <person name="Secka A."/>
            <person name="Antonio M."/>
            <person name="Oren A."/>
            <person name="Chaudhuri R.R."/>
            <person name="La Ragione R."/>
            <person name="Hildebrand F."/>
            <person name="Pallen M.J."/>
        </authorList>
    </citation>
    <scope>NUCLEOTIDE SEQUENCE</scope>
    <source>
        <strain evidence="2">3436</strain>
    </source>
</reference>
<keyword evidence="2" id="KW-0645">Protease</keyword>
<dbReference type="InterPro" id="IPR003709">
    <property type="entry name" value="VanY-like_core_dom"/>
</dbReference>